<gene>
    <name evidence="6" type="ORF">EF878_11575</name>
</gene>
<dbReference type="Pfam" id="PF22174">
    <property type="entry name" value="NMB1110-like_C"/>
    <property type="match status" value="1"/>
</dbReference>
<comment type="caution">
    <text evidence="6">The sequence shown here is derived from an EMBL/GenBank/DDBJ whole genome shotgun (WGS) entry which is preliminary data.</text>
</comment>
<evidence type="ECO:0000256" key="1">
    <source>
        <dbReference type="SAM" id="MobiDB-lite"/>
    </source>
</evidence>
<dbReference type="SUPFAM" id="SSF69279">
    <property type="entry name" value="Phage tail proteins"/>
    <property type="match status" value="2"/>
</dbReference>
<dbReference type="Pfam" id="PF22255">
    <property type="entry name" value="Gp44-like_2nd"/>
    <property type="match status" value="1"/>
</dbReference>
<feature type="region of interest" description="Disordered" evidence="1">
    <location>
        <begin position="244"/>
        <end position="268"/>
    </location>
</feature>
<dbReference type="RefSeq" id="WP_123252673.1">
    <property type="nucleotide sequence ID" value="NZ_RJLR01000020.1"/>
</dbReference>
<feature type="domain" description="Tail protein NMB1110-like C-terminal" evidence="3">
    <location>
        <begin position="314"/>
        <end position="382"/>
    </location>
</feature>
<evidence type="ECO:0000313" key="6">
    <source>
        <dbReference type="EMBL" id="RNM05869.1"/>
    </source>
</evidence>
<proteinExistence type="predicted"/>
<dbReference type="Proteomes" id="UP000276061">
    <property type="component" value="Unassembled WGS sequence"/>
</dbReference>
<feature type="domain" description="Tail protein NMB1110-like third" evidence="5">
    <location>
        <begin position="269"/>
        <end position="311"/>
    </location>
</feature>
<reference evidence="6 7" key="1">
    <citation type="submission" date="2018-11" db="EMBL/GenBank/DDBJ databases">
        <title>Characterization of surface water Dickeya isolates.</title>
        <authorList>
            <person name="Van Gijsegem F."/>
            <person name="Pedron J."/>
        </authorList>
    </citation>
    <scope>NUCLEOTIDE SEQUENCE [LARGE SCALE GENOMIC DNA]</scope>
    <source>
        <strain evidence="6 7">FVG1-MFV-O17</strain>
    </source>
</reference>
<dbReference type="Pfam" id="PF22630">
    <property type="entry name" value="NMB1110_3rd"/>
    <property type="match status" value="1"/>
</dbReference>
<dbReference type="InterPro" id="IPR053981">
    <property type="entry name" value="Gp44/GpP-like_2nd"/>
</dbReference>
<evidence type="ECO:0000259" key="2">
    <source>
        <dbReference type="Pfam" id="PF21683"/>
    </source>
</evidence>
<evidence type="ECO:0000313" key="7">
    <source>
        <dbReference type="Proteomes" id="UP000276061"/>
    </source>
</evidence>
<dbReference type="OrthoDB" id="9016931at2"/>
<dbReference type="Gene3D" id="3.30.1920.10">
    <property type="entry name" value="Baseplate protein-like domains - 2 layer sandwich fold"/>
    <property type="match status" value="1"/>
</dbReference>
<evidence type="ECO:0000259" key="3">
    <source>
        <dbReference type="Pfam" id="PF22174"/>
    </source>
</evidence>
<dbReference type="InterPro" id="IPR026276">
    <property type="entry name" value="Baseplate_GpP"/>
</dbReference>
<name>A0A3N0G0G7_9GAMM</name>
<feature type="compositionally biased region" description="Acidic residues" evidence="1">
    <location>
        <begin position="249"/>
        <end position="263"/>
    </location>
</feature>
<dbReference type="Pfam" id="PF21683">
    <property type="entry name" value="GpP-like_1st"/>
    <property type="match status" value="1"/>
</dbReference>
<dbReference type="Gene3D" id="3.55.50.10">
    <property type="entry name" value="Baseplate protein-like domains"/>
    <property type="match status" value="1"/>
</dbReference>
<evidence type="ECO:0000259" key="4">
    <source>
        <dbReference type="Pfam" id="PF22255"/>
    </source>
</evidence>
<feature type="domain" description="Baseplate hub protein gp44/GpP-like second" evidence="4">
    <location>
        <begin position="101"/>
        <end position="180"/>
    </location>
</feature>
<accession>A0A3N0G0G7</accession>
<sequence length="409" mass="44662">MPTQSDKQSDNNTVSIIVNGKAHSAWSRYQIDSDFLVPADAWSVSLGLPGGAFPTGITRGAPVQVKIGSDVVMIGRIDRIRRAASKRGLTLSLSGRDNMSVLVDCAAPLLTSRQIGLEEVIAQVVRPLGITKIRLNAESSIRNDKVATEPGERAWDLLHRACAGRGLWPWFSPDGTLMIGGPDYTAPPVATLILRQDGKGNNVIQLDDESSEDRSFSELTLLAQGHAHTTKSKLAIVDVDGTSAATVSDSDDDDDDNDDDELDMYTGTSETGLHGLKAKAYDPTVTHYRPQIIVCGDAESQEQMTYRARKAMADARLAGYDLTAVVAGHRTSDGRLWEPGQRIHVISDVHGINAVYFLMGREFVGGRQDGVRTTLRLKEDGVWIPDAFPRKKRKRRRKHKQELGIVDVG</sequence>
<dbReference type="EMBL" id="RJLR01000020">
    <property type="protein sequence ID" value="RNM05869.1"/>
    <property type="molecule type" value="Genomic_DNA"/>
</dbReference>
<dbReference type="Gene3D" id="2.30.300.10">
    <property type="entry name" value="Baseplate protein-like domain - beta roll fold"/>
    <property type="match status" value="1"/>
</dbReference>
<protein>
    <submittedName>
        <fullName evidence="6">Phage tail protein</fullName>
    </submittedName>
</protein>
<dbReference type="InterPro" id="IPR054482">
    <property type="entry name" value="NMB1110-like_3rd"/>
</dbReference>
<dbReference type="AlphaFoldDB" id="A0A3N0G0G7"/>
<dbReference type="InterPro" id="IPR049354">
    <property type="entry name" value="GpP-like_N"/>
</dbReference>
<evidence type="ECO:0000259" key="5">
    <source>
        <dbReference type="Pfam" id="PF22630"/>
    </source>
</evidence>
<organism evidence="6 7">
    <name type="scientific">Dickeya undicola</name>
    <dbReference type="NCBI Taxonomy" id="1577887"/>
    <lineage>
        <taxon>Bacteria</taxon>
        <taxon>Pseudomonadati</taxon>
        <taxon>Pseudomonadota</taxon>
        <taxon>Gammaproteobacteria</taxon>
        <taxon>Enterobacterales</taxon>
        <taxon>Pectobacteriaceae</taxon>
        <taxon>Dickeya</taxon>
    </lineage>
</organism>
<dbReference type="InterPro" id="IPR023399">
    <property type="entry name" value="Baseplate-like_2-layer_sand"/>
</dbReference>
<feature type="domain" description="Baseplate hub protein gp44-like N-terminal" evidence="2">
    <location>
        <begin position="14"/>
        <end position="97"/>
    </location>
</feature>
<dbReference type="PIRSF" id="PIRSF004440">
    <property type="entry name" value="GpP"/>
    <property type="match status" value="1"/>
</dbReference>
<dbReference type="InterPro" id="IPR054034">
    <property type="entry name" value="NMB1110-like_C"/>
</dbReference>